<name>A0A532UZJ7_UNCL8</name>
<dbReference type="Proteomes" id="UP000319619">
    <property type="component" value="Unassembled WGS sequence"/>
</dbReference>
<evidence type="ECO:0000256" key="7">
    <source>
        <dbReference type="HAMAP-Rule" id="MF_00503"/>
    </source>
</evidence>
<keyword evidence="5 7" id="KW-0687">Ribonucleoprotein</keyword>
<evidence type="ECO:0000256" key="3">
    <source>
        <dbReference type="ARBA" id="ARBA00022884"/>
    </source>
</evidence>
<keyword evidence="4 7" id="KW-0689">Ribosomal protein</keyword>
<evidence type="ECO:0000313" key="9">
    <source>
        <dbReference type="EMBL" id="TKJ40376.1"/>
    </source>
</evidence>
<dbReference type="PANTHER" id="PTHR21368">
    <property type="entry name" value="50S RIBOSOMAL PROTEIN L9"/>
    <property type="match status" value="1"/>
</dbReference>
<dbReference type="GO" id="GO:1990904">
    <property type="term" value="C:ribonucleoprotein complex"/>
    <property type="evidence" value="ECO:0007669"/>
    <property type="project" value="UniProtKB-KW"/>
</dbReference>
<dbReference type="InterPro" id="IPR036791">
    <property type="entry name" value="Ribosomal_bL9_C_sf"/>
</dbReference>
<evidence type="ECO:0000313" key="10">
    <source>
        <dbReference type="Proteomes" id="UP000319619"/>
    </source>
</evidence>
<keyword evidence="2 7" id="KW-0699">rRNA-binding</keyword>
<comment type="caution">
    <text evidence="9">The sequence shown here is derived from an EMBL/GenBank/DDBJ whole genome shotgun (WGS) entry which is preliminary data.</text>
</comment>
<dbReference type="InterPro" id="IPR036935">
    <property type="entry name" value="Ribosomal_bL9_N_sf"/>
</dbReference>
<dbReference type="NCBIfam" id="TIGR00158">
    <property type="entry name" value="L9"/>
    <property type="match status" value="1"/>
</dbReference>
<dbReference type="InterPro" id="IPR020070">
    <property type="entry name" value="Ribosomal_bL9_N"/>
</dbReference>
<gene>
    <name evidence="7" type="primary">rplI</name>
    <name evidence="9" type="ORF">CEE37_08620</name>
</gene>
<dbReference type="InterPro" id="IPR000244">
    <property type="entry name" value="Ribosomal_bL9"/>
</dbReference>
<feature type="domain" description="Ribosomal protein L9" evidence="8">
    <location>
        <begin position="13"/>
        <end position="40"/>
    </location>
</feature>
<dbReference type="InterPro" id="IPR009027">
    <property type="entry name" value="Ribosomal_bL9/RNase_H1_N"/>
</dbReference>
<dbReference type="GO" id="GO:0003735">
    <property type="term" value="F:structural constituent of ribosome"/>
    <property type="evidence" value="ECO:0007669"/>
    <property type="project" value="InterPro"/>
</dbReference>
<dbReference type="PROSITE" id="PS00651">
    <property type="entry name" value="RIBOSOMAL_L9"/>
    <property type="match status" value="1"/>
</dbReference>
<dbReference type="HAMAP" id="MF_00503">
    <property type="entry name" value="Ribosomal_bL9"/>
    <property type="match status" value="1"/>
</dbReference>
<evidence type="ECO:0000259" key="8">
    <source>
        <dbReference type="PROSITE" id="PS00651"/>
    </source>
</evidence>
<dbReference type="GO" id="GO:0006412">
    <property type="term" value="P:translation"/>
    <property type="evidence" value="ECO:0007669"/>
    <property type="project" value="UniProtKB-UniRule"/>
</dbReference>
<reference evidence="9 10" key="1">
    <citation type="submission" date="2017-06" db="EMBL/GenBank/DDBJ databases">
        <title>Novel microbial phyla capable of carbon fixation and sulfur reduction in deep-sea sediments.</title>
        <authorList>
            <person name="Huang J."/>
            <person name="Baker B."/>
            <person name="Wang Y."/>
        </authorList>
    </citation>
    <scope>NUCLEOTIDE SEQUENCE [LARGE SCALE GENOMIC DNA]</scope>
    <source>
        <strain evidence="9">B3_LCP</strain>
    </source>
</reference>
<comment type="similarity">
    <text evidence="1 7">Belongs to the bacterial ribosomal protein bL9 family.</text>
</comment>
<dbReference type="Gene3D" id="3.40.5.10">
    <property type="entry name" value="Ribosomal protein L9, N-terminal domain"/>
    <property type="match status" value="1"/>
</dbReference>
<dbReference type="AlphaFoldDB" id="A0A532UZJ7"/>
<comment type="function">
    <text evidence="7">Binds to the 23S rRNA.</text>
</comment>
<dbReference type="GO" id="GO:0005840">
    <property type="term" value="C:ribosome"/>
    <property type="evidence" value="ECO:0007669"/>
    <property type="project" value="UniProtKB-KW"/>
</dbReference>
<evidence type="ECO:0000256" key="6">
    <source>
        <dbReference type="ARBA" id="ARBA00035292"/>
    </source>
</evidence>
<dbReference type="Gene3D" id="3.10.430.100">
    <property type="entry name" value="Ribosomal protein L9, C-terminal domain"/>
    <property type="match status" value="1"/>
</dbReference>
<dbReference type="InterPro" id="IPR020594">
    <property type="entry name" value="Ribosomal_bL9_bac/chp"/>
</dbReference>
<evidence type="ECO:0000256" key="5">
    <source>
        <dbReference type="ARBA" id="ARBA00023274"/>
    </source>
</evidence>
<dbReference type="Pfam" id="PF01281">
    <property type="entry name" value="Ribosomal_L9_N"/>
    <property type="match status" value="1"/>
</dbReference>
<protein>
    <recommendedName>
        <fullName evidence="6 7">Large ribosomal subunit protein bL9</fullName>
    </recommendedName>
</protein>
<evidence type="ECO:0000256" key="1">
    <source>
        <dbReference type="ARBA" id="ARBA00010605"/>
    </source>
</evidence>
<organism evidence="9 10">
    <name type="scientific">candidate division LCP-89 bacterium B3_LCP</name>
    <dbReference type="NCBI Taxonomy" id="2012998"/>
    <lineage>
        <taxon>Bacteria</taxon>
        <taxon>Pseudomonadati</taxon>
        <taxon>Bacteria division LCP-89</taxon>
    </lineage>
</organism>
<accession>A0A532UZJ7</accession>
<dbReference type="EMBL" id="NJBN01000005">
    <property type="protein sequence ID" value="TKJ40376.1"/>
    <property type="molecule type" value="Genomic_DNA"/>
</dbReference>
<evidence type="ECO:0000256" key="4">
    <source>
        <dbReference type="ARBA" id="ARBA00022980"/>
    </source>
</evidence>
<dbReference type="GO" id="GO:0019843">
    <property type="term" value="F:rRNA binding"/>
    <property type="evidence" value="ECO:0007669"/>
    <property type="project" value="UniProtKB-UniRule"/>
</dbReference>
<dbReference type="Pfam" id="PF03948">
    <property type="entry name" value="Ribosomal_L9_C"/>
    <property type="match status" value="1"/>
</dbReference>
<sequence>MKVILREKFETLGDMGTTLNVKDGYARNYLIPRGIAYPATDKYLNVLQEEEKLQQKKDAHKVKSAEQLAEVLSKATVIAKRKSGEEGKLFGSVTSQDITSALAEQGIELDRRKIVLDEPIRLLGNYQVRVRLHADVNVLIQVAVIKEEEEKK</sequence>
<dbReference type="SUPFAM" id="SSF55658">
    <property type="entry name" value="L9 N-domain-like"/>
    <property type="match status" value="1"/>
</dbReference>
<proteinExistence type="inferred from homology"/>
<dbReference type="SUPFAM" id="SSF55653">
    <property type="entry name" value="Ribosomal protein L9 C-domain"/>
    <property type="match status" value="1"/>
</dbReference>
<keyword evidence="3 7" id="KW-0694">RNA-binding</keyword>
<evidence type="ECO:0000256" key="2">
    <source>
        <dbReference type="ARBA" id="ARBA00022730"/>
    </source>
</evidence>
<dbReference type="InterPro" id="IPR020069">
    <property type="entry name" value="Ribosomal_bL9_C"/>
</dbReference>